<protein>
    <submittedName>
        <fullName evidence="1">Uncharacterized protein</fullName>
    </submittedName>
</protein>
<accession>X0C677</accession>
<proteinExistence type="predicted"/>
<name>X0C677_FUSOX</name>
<evidence type="ECO:0000313" key="1">
    <source>
        <dbReference type="EMBL" id="EXK78227.1"/>
    </source>
</evidence>
<dbReference type="Proteomes" id="UP000030663">
    <property type="component" value="Unassembled WGS sequence"/>
</dbReference>
<gene>
    <name evidence="1" type="ORF">FOQG_17098</name>
</gene>
<organism evidence="1 2">
    <name type="scientific">Fusarium oxysporum f. sp. raphani 54005</name>
    <dbReference type="NCBI Taxonomy" id="1089458"/>
    <lineage>
        <taxon>Eukaryota</taxon>
        <taxon>Fungi</taxon>
        <taxon>Dikarya</taxon>
        <taxon>Ascomycota</taxon>
        <taxon>Pezizomycotina</taxon>
        <taxon>Sordariomycetes</taxon>
        <taxon>Hypocreomycetidae</taxon>
        <taxon>Hypocreales</taxon>
        <taxon>Nectriaceae</taxon>
        <taxon>Fusarium</taxon>
        <taxon>Fusarium oxysporum species complex</taxon>
    </lineage>
</organism>
<dbReference type="HOGENOM" id="CLU_2654598_0_0_1"/>
<dbReference type="AlphaFoldDB" id="X0C677"/>
<sequence>MLIGYWNNGLVYDRNTLGHPQTATDSTGLTLSIRTRRTNAATCAATIPLAWCIEMNGTSRRMTLPSIMGWSPAQIS</sequence>
<evidence type="ECO:0000313" key="2">
    <source>
        <dbReference type="Proteomes" id="UP000030663"/>
    </source>
</evidence>
<keyword evidence="2" id="KW-1185">Reference proteome</keyword>
<reference evidence="1 2" key="1">
    <citation type="submission" date="2011-11" db="EMBL/GenBank/DDBJ databases">
        <title>The Genome Sequence of Fusarium oxysporum PHW815.</title>
        <authorList>
            <consortium name="The Broad Institute Genome Sequencing Platform"/>
            <person name="Ma L.-J."/>
            <person name="Gale L.R."/>
            <person name="Schwartz D.C."/>
            <person name="Zhou S."/>
            <person name="Corby-Kistler H."/>
            <person name="Young S.K."/>
            <person name="Zeng Q."/>
            <person name="Gargeya S."/>
            <person name="Fitzgerald M."/>
            <person name="Haas B."/>
            <person name="Abouelleil A."/>
            <person name="Alvarado L."/>
            <person name="Arachchi H.M."/>
            <person name="Berlin A."/>
            <person name="Brown A."/>
            <person name="Chapman S.B."/>
            <person name="Chen Z."/>
            <person name="Dunbar C."/>
            <person name="Freedman E."/>
            <person name="Gearin G."/>
            <person name="Goldberg J."/>
            <person name="Griggs A."/>
            <person name="Gujja S."/>
            <person name="Heiman D."/>
            <person name="Howarth C."/>
            <person name="Larson L."/>
            <person name="Lui A."/>
            <person name="MacDonald P.J.P."/>
            <person name="Montmayeur A."/>
            <person name="Murphy C."/>
            <person name="Neiman D."/>
            <person name="Pearson M."/>
            <person name="Priest M."/>
            <person name="Roberts A."/>
            <person name="Saif S."/>
            <person name="Shea T."/>
            <person name="Shenoy N."/>
            <person name="Sisk P."/>
            <person name="Stolte C."/>
            <person name="Sykes S."/>
            <person name="Wortman J."/>
            <person name="Nusbaum C."/>
            <person name="Birren B."/>
        </authorList>
    </citation>
    <scope>NUCLEOTIDE SEQUENCE [LARGE SCALE GENOMIC DNA]</scope>
    <source>
        <strain evidence="1 2">54005</strain>
    </source>
</reference>
<dbReference type="EMBL" id="JH658535">
    <property type="protein sequence ID" value="EXK78227.1"/>
    <property type="molecule type" value="Genomic_DNA"/>
</dbReference>